<keyword evidence="3" id="KW-1185">Reference proteome</keyword>
<dbReference type="RefSeq" id="WP_284061303.1">
    <property type="nucleotide sequence ID" value="NZ_CP126158.1"/>
</dbReference>
<dbReference type="InterPro" id="IPR027417">
    <property type="entry name" value="P-loop_NTPase"/>
</dbReference>
<proteinExistence type="predicted"/>
<gene>
    <name evidence="2" type="ORF">ACFQFD_14285</name>
</gene>
<dbReference type="SUPFAM" id="SSF52540">
    <property type="entry name" value="P-loop containing nucleoside triphosphate hydrolases"/>
    <property type="match status" value="1"/>
</dbReference>
<dbReference type="AlphaFoldDB" id="A0ABD5TCW2"/>
<dbReference type="GO" id="GO:0005524">
    <property type="term" value="F:ATP binding"/>
    <property type="evidence" value="ECO:0007669"/>
    <property type="project" value="UniProtKB-KW"/>
</dbReference>
<dbReference type="PANTHER" id="PTHR30121:SF6">
    <property type="entry name" value="SLR6007 PROTEIN"/>
    <property type="match status" value="1"/>
</dbReference>
<reference evidence="2 3" key="1">
    <citation type="journal article" date="2019" name="Int. J. Syst. Evol. Microbiol.">
        <title>The Global Catalogue of Microorganisms (GCM) 10K type strain sequencing project: providing services to taxonomists for standard genome sequencing and annotation.</title>
        <authorList>
            <consortium name="The Broad Institute Genomics Platform"/>
            <consortium name="The Broad Institute Genome Sequencing Center for Infectious Disease"/>
            <person name="Wu L."/>
            <person name="Ma J."/>
        </authorList>
    </citation>
    <scope>NUCLEOTIDE SEQUENCE [LARGE SCALE GENOMIC DNA]</scope>
    <source>
        <strain evidence="2 3">SYNS20</strain>
    </source>
</reference>
<dbReference type="EMBL" id="JBHSWX010000012">
    <property type="protein sequence ID" value="MFC6787121.1"/>
    <property type="molecule type" value="Genomic_DNA"/>
</dbReference>
<keyword evidence="2" id="KW-0547">Nucleotide-binding</keyword>
<dbReference type="Gene3D" id="3.40.50.300">
    <property type="entry name" value="P-loop containing nucleotide triphosphate hydrolases"/>
    <property type="match status" value="2"/>
</dbReference>
<dbReference type="GeneID" id="81210231"/>
<name>A0ABD5TCW2_9EURY</name>
<feature type="compositionally biased region" description="Acidic residues" evidence="1">
    <location>
        <begin position="697"/>
        <end position="708"/>
    </location>
</feature>
<organism evidence="2 3">
    <name type="scientific">Halobaculum halobium</name>
    <dbReference type="NCBI Taxonomy" id="3032281"/>
    <lineage>
        <taxon>Archaea</taxon>
        <taxon>Methanobacteriati</taxon>
        <taxon>Methanobacteriota</taxon>
        <taxon>Stenosarchaea group</taxon>
        <taxon>Halobacteria</taxon>
        <taxon>Halobacteriales</taxon>
        <taxon>Haloferacaceae</taxon>
        <taxon>Halobaculum</taxon>
    </lineage>
</organism>
<accession>A0ABD5TCW2</accession>
<feature type="region of interest" description="Disordered" evidence="1">
    <location>
        <begin position="686"/>
        <end position="713"/>
    </location>
</feature>
<dbReference type="PANTHER" id="PTHR30121">
    <property type="entry name" value="UNCHARACTERIZED PROTEIN YJGR-RELATED"/>
    <property type="match status" value="1"/>
</dbReference>
<evidence type="ECO:0000313" key="3">
    <source>
        <dbReference type="Proteomes" id="UP001596443"/>
    </source>
</evidence>
<dbReference type="InterPro" id="IPR051162">
    <property type="entry name" value="T4SS_component"/>
</dbReference>
<evidence type="ECO:0000313" key="2">
    <source>
        <dbReference type="EMBL" id="MFC6787121.1"/>
    </source>
</evidence>
<dbReference type="CDD" id="cd01127">
    <property type="entry name" value="TrwB_TraG_TraD_VirD4"/>
    <property type="match status" value="1"/>
</dbReference>
<keyword evidence="2" id="KW-0067">ATP-binding</keyword>
<protein>
    <submittedName>
        <fullName evidence="2">ATP-binding protein</fullName>
    </submittedName>
</protein>
<comment type="caution">
    <text evidence="2">The sequence shown here is derived from an EMBL/GenBank/DDBJ whole genome shotgun (WGS) entry which is preliminary data.</text>
</comment>
<sequence length="1029" mass="113483">MPLGRFADAYTEEAHRLPLGSVIDTLTETTGAGVYQALITPHPDLTGAVSDRIARLQANQDTFRQQVANTLLGAPDPQTDVEDLLPTERDRIAGLETRHAHNTFTLTARAGVTTDEAGGTRLARELADAFETLSTPFNGVDGRVRTGRDARGVIDDLAARVSPPPAHGGRRRLPGTSNATRGIVVDEAELASFAFVDGNALTAEGGRTLAPTPGERHTLPAPPVAQLERYHTPGLLLGHPLGEDGTSDPTPIALPPSHQPMHTLWSGRTGHGKTIALINAILANHEATAGASIVIDPKGDGMPTELLRAHYARHGNLDDVVYFDCAEVLPALSFFDIRAELAAGVDRTTAVEDRVDHYLEILMQVMGRERFERAVRAPDIIRYLVKAMFDPVSGYDAYSHRQFHSMARQMHERRAAPPVSDGDLERMLEGVVSNRAQTFDELMGGVANRIEKIPVDRRLAAIFNHVPEGDDPHFDLADYLDEDVLLIFDTGGLRSEAQRVLTLVLLSNLWTALRRRKLDPHTETERDDPLVNLYLEEAASVAVSDLLSTLLSQARSFDCAVTLATQFPGQFAQHEAGTYEEVLNNVSTIITGNVPLDRDLAERLATEDLNSRAVRARLRALKRGQWFVSLPAGFGKPAPRPFLVESAPLPAGHPESTRPLTPAEETRFQHLLQACAVETGDRAGIHLTTPGGVDRDGAEEDDDAVDPEDLPRIDSALPYTNRLPEAVEYDAALHALRCQSCSNRYDPDIRGMQRAIRCCHSMDAVEKDDIPICDLNVKLTPDERAVSEWDDHHLMFLQAVYNAQQLRYDPLEYDLLSDSMIRLQEYVGIDSSAIHDLIDAGLLRHDTDHPHRLYTVTPDGRTAIGESYRQGVDYGHGAGDLEESSQHVFAIELARQYLITEYVDDPESSVAEVIPYYDLDENRRLDIAAVDEDGEIVIAVEAERVNHDLRRAVPEDFDKMADCDVEEAIWVVMTRSAGHDVLGALNDPLDGDPRVEKTYSPNTPPSQFRIDTPGLTAVFPVEYLRKKRM</sequence>
<dbReference type="Proteomes" id="UP001596443">
    <property type="component" value="Unassembled WGS sequence"/>
</dbReference>
<evidence type="ECO:0000256" key="1">
    <source>
        <dbReference type="SAM" id="MobiDB-lite"/>
    </source>
</evidence>